<sequence>MSDTVLDRLVECLAKASAFDPNVQEAPVALLWPDEEARWQSVIGRIAGRVPLVSLGAFEPAQQRGPAYWVRCVVAGTIDAGLADGRPVIYLPGVPQGAVRAVETCAPELAPIAELQYRSRWFANPKGRDWTVRALLADAEHGLGLMVADNAQTNAALLLALDKLLDVPINRLKNQVLDADYCNQLVNPDPPSLLLGWLDDPAGYRSRLPRAQWVAFVQQCKADYGFDPELDGEIAAARRLAARDGNWDLVWKRFAEMPQGYRGVPEQLRKARPLEFHVDNPPAWPQDNENDEDHLRSRLADCAILNPEGARKEIARLNDEHARRRTTVWAGLGQAPLAFALEQLVALAELTAQPLAANDLISLASDYTDRGWRVDDTFLRALGAAPARADRAAVAAAGTVLYRAWADSAARAMQTIIGPMANAYNYEATGPASTAPGVVSVFVDGFRLDIAHRVQDRLVTAGLAVECATGLAALPTVTATAKAALAPVGRDALTAGPGLQSRNTATGTAASIAVLRSLMGDNGVQVLGSTEVGDPTGSAWAEAGELDRRGHDVGSRLVDYLDEEVDRIVGRVRELLDAGWLRVDVLTDHGWLLMPGGLEKVELPAATTEVKKGRCARVKDGAVVEVPTVPWFWDRDVRIAVAPGLTCFEAGKEYEHGGVSPQECIVPRLTVTASAAMTATGGPEIRKVTWLGLLCRIELSGAGHGVVADLRGLAADPNTSIAAKAKETSAPGRVSLAVPDEDLEGQRAHLVLVGPDGEILADRDVIVGRNR</sequence>
<dbReference type="OrthoDB" id="9769734at2"/>
<reference evidence="1 2" key="1">
    <citation type="submission" date="2019-06" db="EMBL/GenBank/DDBJ databases">
        <title>Sequencing the genomes of 1000 actinobacteria strains.</title>
        <authorList>
            <person name="Klenk H.-P."/>
        </authorList>
    </citation>
    <scope>NUCLEOTIDE SEQUENCE [LARGE SCALE GENOMIC DNA]</scope>
    <source>
        <strain evidence="1 2">DSM 45511</strain>
    </source>
</reference>
<dbReference type="RefSeq" id="WP_142096821.1">
    <property type="nucleotide sequence ID" value="NZ_VFPH01000001.1"/>
</dbReference>
<organism evidence="1 2">
    <name type="scientific">Pseudonocardia cypriaca</name>
    <dbReference type="NCBI Taxonomy" id="882449"/>
    <lineage>
        <taxon>Bacteria</taxon>
        <taxon>Bacillati</taxon>
        <taxon>Actinomycetota</taxon>
        <taxon>Actinomycetes</taxon>
        <taxon>Pseudonocardiales</taxon>
        <taxon>Pseudonocardiaceae</taxon>
        <taxon>Pseudonocardia</taxon>
    </lineage>
</organism>
<evidence type="ECO:0000313" key="2">
    <source>
        <dbReference type="Proteomes" id="UP000319818"/>
    </source>
</evidence>
<dbReference type="EMBL" id="VFPH01000001">
    <property type="protein sequence ID" value="TQM43378.1"/>
    <property type="molecule type" value="Genomic_DNA"/>
</dbReference>
<keyword evidence="2" id="KW-1185">Reference proteome</keyword>
<name>A0A543GBC2_9PSEU</name>
<evidence type="ECO:0000313" key="1">
    <source>
        <dbReference type="EMBL" id="TQM43378.1"/>
    </source>
</evidence>
<dbReference type="AlphaFoldDB" id="A0A543GBC2"/>
<comment type="caution">
    <text evidence="1">The sequence shown here is derived from an EMBL/GenBank/DDBJ whole genome shotgun (WGS) entry which is preliminary data.</text>
</comment>
<dbReference type="Proteomes" id="UP000319818">
    <property type="component" value="Unassembled WGS sequence"/>
</dbReference>
<proteinExistence type="predicted"/>
<dbReference type="NCBIfam" id="NF033450">
    <property type="entry name" value="BREX_PglZ_1_B"/>
    <property type="match status" value="1"/>
</dbReference>
<gene>
    <name evidence="1" type="ORF">FB388_0723</name>
</gene>
<evidence type="ECO:0008006" key="3">
    <source>
        <dbReference type="Google" id="ProtNLM"/>
    </source>
</evidence>
<accession>A0A543GBC2</accession>
<protein>
    <recommendedName>
        <fullName evidence="3">PglZ domain-containing protein</fullName>
    </recommendedName>
</protein>